<dbReference type="Proteomes" id="UP000482960">
    <property type="component" value="Unassembled WGS sequence"/>
</dbReference>
<evidence type="ECO:0000259" key="1">
    <source>
        <dbReference type="Pfam" id="PF09407"/>
    </source>
</evidence>
<evidence type="ECO:0000313" key="3">
    <source>
        <dbReference type="EMBL" id="GFJ90423.1"/>
    </source>
</evidence>
<dbReference type="InterPro" id="IPR011335">
    <property type="entry name" value="Restrct_endonuc-II-like"/>
</dbReference>
<feature type="domain" description="AbiEi antitoxin N-terminal" evidence="2">
    <location>
        <begin position="2"/>
        <end position="33"/>
    </location>
</feature>
<dbReference type="Gene3D" id="3.40.960.10">
    <property type="entry name" value="VSR Endonuclease"/>
    <property type="match status" value="1"/>
</dbReference>
<proteinExistence type="predicted"/>
<organism evidence="3 4">
    <name type="scientific">Phytohabitans rumicis</name>
    <dbReference type="NCBI Taxonomy" id="1076125"/>
    <lineage>
        <taxon>Bacteria</taxon>
        <taxon>Bacillati</taxon>
        <taxon>Actinomycetota</taxon>
        <taxon>Actinomycetes</taxon>
        <taxon>Micromonosporales</taxon>
        <taxon>Micromonosporaceae</taxon>
    </lineage>
</organism>
<sequence>MAQAREAGLTAHDVDRLCRAGRWQRLARGAYLVDPQAVAPRRARIRAAVASAGAGAVAALGTAAELHGIAGLRQSQAIHVTVAGSAAKPHRRTDPALVIHQLAVLPEEVCAVGGIPTTTPVRTAADLILRVDRYVAVSVLDSALNRELIQPEELAAIPALIRGRRGAVAARVHLTEADGRAQSPLETRVRLRCVDGRVRPDALQHAVCDEDGYILGVGDLAWLRARIIGEADGKAPHSLPDAVFQDRRRQNRLANAGWLILRFTWQDTLDPGYIPYVVRAALLSRIR</sequence>
<reference evidence="3 4" key="2">
    <citation type="submission" date="2020-03" db="EMBL/GenBank/DDBJ databases">
        <authorList>
            <person name="Ichikawa N."/>
            <person name="Kimura A."/>
            <person name="Kitahashi Y."/>
            <person name="Uohara A."/>
        </authorList>
    </citation>
    <scope>NUCLEOTIDE SEQUENCE [LARGE SCALE GENOMIC DNA]</scope>
    <source>
        <strain evidence="3 4">NBRC 108638</strain>
    </source>
</reference>
<accession>A0A6V8KZ94</accession>
<dbReference type="InterPro" id="IPR018547">
    <property type="entry name" value="AbiEi_C"/>
</dbReference>
<feature type="domain" description="AbiEi antitoxin C-terminal" evidence="1">
    <location>
        <begin position="42"/>
        <end position="168"/>
    </location>
</feature>
<keyword evidence="4" id="KW-1185">Reference proteome</keyword>
<dbReference type="AlphaFoldDB" id="A0A6V8KZ94"/>
<evidence type="ECO:0000259" key="2">
    <source>
        <dbReference type="Pfam" id="PF13338"/>
    </source>
</evidence>
<protein>
    <submittedName>
        <fullName evidence="3">Uncharacterized protein</fullName>
    </submittedName>
</protein>
<dbReference type="SUPFAM" id="SSF52980">
    <property type="entry name" value="Restriction endonuclease-like"/>
    <property type="match status" value="1"/>
</dbReference>
<gene>
    <name evidence="3" type="ORF">Prum_040650</name>
</gene>
<dbReference type="Pfam" id="PF13338">
    <property type="entry name" value="AbiEi_4"/>
    <property type="match status" value="1"/>
</dbReference>
<evidence type="ECO:0000313" key="4">
    <source>
        <dbReference type="Proteomes" id="UP000482960"/>
    </source>
</evidence>
<dbReference type="EMBL" id="BLPG01000001">
    <property type="protein sequence ID" value="GFJ90423.1"/>
    <property type="molecule type" value="Genomic_DNA"/>
</dbReference>
<name>A0A6V8KZ94_9ACTN</name>
<comment type="caution">
    <text evidence="3">The sequence shown here is derived from an EMBL/GenBank/DDBJ whole genome shotgun (WGS) entry which is preliminary data.</text>
</comment>
<reference evidence="3 4" key="1">
    <citation type="submission" date="2020-03" db="EMBL/GenBank/DDBJ databases">
        <title>Whole genome shotgun sequence of Phytohabitans rumicis NBRC 108638.</title>
        <authorList>
            <person name="Komaki H."/>
            <person name="Tamura T."/>
        </authorList>
    </citation>
    <scope>NUCLEOTIDE SEQUENCE [LARGE SCALE GENOMIC DNA]</scope>
    <source>
        <strain evidence="3 4">NBRC 108638</strain>
    </source>
</reference>
<dbReference type="Pfam" id="PF09407">
    <property type="entry name" value="AbiEi_1"/>
    <property type="match status" value="1"/>
</dbReference>
<dbReference type="InterPro" id="IPR025159">
    <property type="entry name" value="AbiEi_N"/>
</dbReference>